<dbReference type="CDD" id="cd06261">
    <property type="entry name" value="TM_PBP2"/>
    <property type="match status" value="1"/>
</dbReference>
<dbReference type="InterPro" id="IPR035906">
    <property type="entry name" value="MetI-like_sf"/>
</dbReference>
<feature type="domain" description="ABC transmembrane type-1" evidence="9">
    <location>
        <begin position="102"/>
        <end position="303"/>
    </location>
</feature>
<sequence>MNKHYGGFVGRRVVQAVVVVLLTYVFTFLVISVLPGDPVTNTLRDPQNGFSEEEIASIIAYYRLDEPAVVQLWLSLSRFLQGDLGVSLRSNLDVSERIGEALPATLTLALTALVVAVVLALLIAYGTQFLPRRYGQELVRALPSLSLSVPTFIIGIVLIQVLAFQLGLFRITEANGPVATLVAATALGIPVSAQIAEVLVANLDHEREQDYVAVARSRGLSGTALFWRHLVKPSALPVLTVLALAVGELLGGSLITETIFGRNGIGTLVQSAVTSQDLPVLQAVVALAALVFVAVNLVTDLAYPLLDPRLRAGASAGTRTGGVGRGPARPGEASVGTTGTSGLDPSTETTVVGVRA</sequence>
<evidence type="ECO:0000256" key="6">
    <source>
        <dbReference type="ARBA" id="ARBA00023136"/>
    </source>
</evidence>
<evidence type="ECO:0000256" key="2">
    <source>
        <dbReference type="ARBA" id="ARBA00022448"/>
    </source>
</evidence>
<evidence type="ECO:0000313" key="11">
    <source>
        <dbReference type="Proteomes" id="UP000698059"/>
    </source>
</evidence>
<dbReference type="RefSeq" id="WP_205306785.1">
    <property type="nucleotide sequence ID" value="NZ_BAAAVF010000026.1"/>
</dbReference>
<comment type="similarity">
    <text evidence="7">Belongs to the binding-protein-dependent transport system permease family.</text>
</comment>
<feature type="transmembrane region" description="Helical" evidence="7">
    <location>
        <begin position="280"/>
        <end position="303"/>
    </location>
</feature>
<accession>A0ABS2LEB8</accession>
<dbReference type="SUPFAM" id="SSF161098">
    <property type="entry name" value="MetI-like"/>
    <property type="match status" value="1"/>
</dbReference>
<name>A0ABS2LEB8_9CELL</name>
<evidence type="ECO:0000256" key="1">
    <source>
        <dbReference type="ARBA" id="ARBA00004651"/>
    </source>
</evidence>
<dbReference type="EMBL" id="JAFBBO010000001">
    <property type="protein sequence ID" value="MBM7478765.1"/>
    <property type="molecule type" value="Genomic_DNA"/>
</dbReference>
<dbReference type="Gene3D" id="1.10.3720.10">
    <property type="entry name" value="MetI-like"/>
    <property type="match status" value="1"/>
</dbReference>
<feature type="transmembrane region" description="Helical" evidence="7">
    <location>
        <begin position="101"/>
        <end position="125"/>
    </location>
</feature>
<protein>
    <submittedName>
        <fullName evidence="10">Peptide/nickel transport system permease protein</fullName>
    </submittedName>
</protein>
<evidence type="ECO:0000313" key="10">
    <source>
        <dbReference type="EMBL" id="MBM7478765.1"/>
    </source>
</evidence>
<organism evidence="10 11">
    <name type="scientific">Oerskovia jenensis</name>
    <dbReference type="NCBI Taxonomy" id="162169"/>
    <lineage>
        <taxon>Bacteria</taxon>
        <taxon>Bacillati</taxon>
        <taxon>Actinomycetota</taxon>
        <taxon>Actinomycetes</taxon>
        <taxon>Micrococcales</taxon>
        <taxon>Cellulomonadaceae</taxon>
        <taxon>Oerskovia</taxon>
    </lineage>
</organism>
<dbReference type="Pfam" id="PF00528">
    <property type="entry name" value="BPD_transp_1"/>
    <property type="match status" value="1"/>
</dbReference>
<feature type="transmembrane region" description="Helical" evidence="7">
    <location>
        <begin position="145"/>
        <end position="166"/>
    </location>
</feature>
<feature type="transmembrane region" description="Helical" evidence="7">
    <location>
        <begin position="235"/>
        <end position="260"/>
    </location>
</feature>
<dbReference type="InterPro" id="IPR000515">
    <property type="entry name" value="MetI-like"/>
</dbReference>
<dbReference type="PANTHER" id="PTHR43163">
    <property type="entry name" value="DIPEPTIDE TRANSPORT SYSTEM PERMEASE PROTEIN DPPB-RELATED"/>
    <property type="match status" value="1"/>
</dbReference>
<evidence type="ECO:0000256" key="8">
    <source>
        <dbReference type="SAM" id="MobiDB-lite"/>
    </source>
</evidence>
<feature type="transmembrane region" description="Helical" evidence="7">
    <location>
        <begin position="12"/>
        <end position="34"/>
    </location>
</feature>
<keyword evidence="3" id="KW-1003">Cell membrane</keyword>
<feature type="transmembrane region" description="Helical" evidence="7">
    <location>
        <begin position="178"/>
        <end position="200"/>
    </location>
</feature>
<dbReference type="Proteomes" id="UP000698059">
    <property type="component" value="Unassembled WGS sequence"/>
</dbReference>
<evidence type="ECO:0000256" key="3">
    <source>
        <dbReference type="ARBA" id="ARBA00022475"/>
    </source>
</evidence>
<gene>
    <name evidence="10" type="ORF">JOD49_001685</name>
</gene>
<reference evidence="10 11" key="1">
    <citation type="submission" date="2021-01" db="EMBL/GenBank/DDBJ databases">
        <title>Sequencing the genomes of 1000 actinobacteria strains.</title>
        <authorList>
            <person name="Klenk H.-P."/>
        </authorList>
    </citation>
    <scope>NUCLEOTIDE SEQUENCE [LARGE SCALE GENOMIC DNA]</scope>
    <source>
        <strain evidence="10 11">DSM 46000</strain>
    </source>
</reference>
<keyword evidence="6 7" id="KW-0472">Membrane</keyword>
<dbReference type="PANTHER" id="PTHR43163:SF6">
    <property type="entry name" value="DIPEPTIDE TRANSPORT SYSTEM PERMEASE PROTEIN DPPB-RELATED"/>
    <property type="match status" value="1"/>
</dbReference>
<evidence type="ECO:0000259" key="9">
    <source>
        <dbReference type="PROSITE" id="PS50928"/>
    </source>
</evidence>
<comment type="subcellular location">
    <subcellularLocation>
        <location evidence="1 7">Cell membrane</location>
        <topology evidence="1 7">Multi-pass membrane protein</topology>
    </subcellularLocation>
</comment>
<evidence type="ECO:0000256" key="5">
    <source>
        <dbReference type="ARBA" id="ARBA00022989"/>
    </source>
</evidence>
<comment type="caution">
    <text evidence="10">The sequence shown here is derived from an EMBL/GenBank/DDBJ whole genome shotgun (WGS) entry which is preliminary data.</text>
</comment>
<evidence type="ECO:0000256" key="4">
    <source>
        <dbReference type="ARBA" id="ARBA00022692"/>
    </source>
</evidence>
<evidence type="ECO:0000256" key="7">
    <source>
        <dbReference type="RuleBase" id="RU363032"/>
    </source>
</evidence>
<feature type="region of interest" description="Disordered" evidence="8">
    <location>
        <begin position="316"/>
        <end position="356"/>
    </location>
</feature>
<dbReference type="PROSITE" id="PS50928">
    <property type="entry name" value="ABC_TM1"/>
    <property type="match status" value="1"/>
</dbReference>
<keyword evidence="5 7" id="KW-1133">Transmembrane helix</keyword>
<proteinExistence type="inferred from homology"/>
<keyword evidence="4 7" id="KW-0812">Transmembrane</keyword>
<keyword evidence="2 7" id="KW-0813">Transport</keyword>
<keyword evidence="11" id="KW-1185">Reference proteome</keyword>
<feature type="compositionally biased region" description="Polar residues" evidence="8">
    <location>
        <begin position="335"/>
        <end position="350"/>
    </location>
</feature>